<dbReference type="Proteomes" id="UP000789366">
    <property type="component" value="Unassembled WGS sequence"/>
</dbReference>
<evidence type="ECO:0000313" key="1">
    <source>
        <dbReference type="EMBL" id="CAG8698795.1"/>
    </source>
</evidence>
<reference evidence="1" key="1">
    <citation type="submission" date="2021-06" db="EMBL/GenBank/DDBJ databases">
        <authorList>
            <person name="Kallberg Y."/>
            <person name="Tangrot J."/>
            <person name="Rosling A."/>
        </authorList>
    </citation>
    <scope>NUCLEOTIDE SEQUENCE</scope>
    <source>
        <strain evidence="1">28 12/20/2015</strain>
    </source>
</reference>
<keyword evidence="2" id="KW-1185">Reference proteome</keyword>
<proteinExistence type="predicted"/>
<gene>
    <name evidence="1" type="ORF">SPELUC_LOCUS11161</name>
</gene>
<organism evidence="1 2">
    <name type="scientific">Cetraspora pellucida</name>
    <dbReference type="NCBI Taxonomy" id="1433469"/>
    <lineage>
        <taxon>Eukaryota</taxon>
        <taxon>Fungi</taxon>
        <taxon>Fungi incertae sedis</taxon>
        <taxon>Mucoromycota</taxon>
        <taxon>Glomeromycotina</taxon>
        <taxon>Glomeromycetes</taxon>
        <taxon>Diversisporales</taxon>
        <taxon>Gigasporaceae</taxon>
        <taxon>Cetraspora</taxon>
    </lineage>
</organism>
<evidence type="ECO:0000313" key="2">
    <source>
        <dbReference type="Proteomes" id="UP000789366"/>
    </source>
</evidence>
<comment type="caution">
    <text evidence="1">The sequence shown here is derived from an EMBL/GenBank/DDBJ whole genome shotgun (WGS) entry which is preliminary data.</text>
</comment>
<name>A0ACA9PDZ6_9GLOM</name>
<dbReference type="EMBL" id="CAJVPW010022800">
    <property type="protein sequence ID" value="CAG8698795.1"/>
    <property type="molecule type" value="Genomic_DNA"/>
</dbReference>
<accession>A0ACA9PDZ6</accession>
<feature type="non-terminal residue" evidence="1">
    <location>
        <position position="100"/>
    </location>
</feature>
<sequence length="100" mass="12171">MIKLQAGQRNYGFQDYNTKTNGNYFKIKHMQLNIDGNDDEVYPNNAQKELLKRWIDSSQTPYRNNKRYPKYPRHKSNGVKSQFHREHRRKDDGWPNKERK</sequence>
<protein>
    <submittedName>
        <fullName evidence="1">12000_t:CDS:1</fullName>
    </submittedName>
</protein>